<dbReference type="Gramene" id="OE9A064335T1">
    <property type="protein sequence ID" value="OE9A064335C1"/>
    <property type="gene ID" value="OE9A064335"/>
</dbReference>
<accession>A0A8S0UH82</accession>
<feature type="non-terminal residue" evidence="2">
    <location>
        <position position="1"/>
    </location>
</feature>
<feature type="region of interest" description="Disordered" evidence="1">
    <location>
        <begin position="1"/>
        <end position="33"/>
    </location>
</feature>
<dbReference type="Proteomes" id="UP000594638">
    <property type="component" value="Unassembled WGS sequence"/>
</dbReference>
<evidence type="ECO:0000256" key="1">
    <source>
        <dbReference type="SAM" id="MobiDB-lite"/>
    </source>
</evidence>
<feature type="compositionally biased region" description="Polar residues" evidence="1">
    <location>
        <begin position="13"/>
        <end position="25"/>
    </location>
</feature>
<comment type="caution">
    <text evidence="2">The sequence shown here is derived from an EMBL/GenBank/DDBJ whole genome shotgun (WGS) entry which is preliminary data.</text>
</comment>
<reference evidence="2 3" key="1">
    <citation type="submission" date="2019-12" db="EMBL/GenBank/DDBJ databases">
        <authorList>
            <person name="Alioto T."/>
            <person name="Alioto T."/>
            <person name="Gomez Garrido J."/>
        </authorList>
    </citation>
    <scope>NUCLEOTIDE SEQUENCE [LARGE SCALE GENOMIC DNA]</scope>
</reference>
<name>A0A8S0UH82_OLEEU</name>
<sequence length="71" mass="8156">RKPQNDDKLCSDVHTSLKPSHNYASDENPIVHNNCKSDDARQLVRLQRATLTVLHATRHLPLYVTLRVLNQ</sequence>
<keyword evidence="3" id="KW-1185">Reference proteome</keyword>
<dbReference type="EMBL" id="CACTIH010007711">
    <property type="protein sequence ID" value="CAA3017531.1"/>
    <property type="molecule type" value="Genomic_DNA"/>
</dbReference>
<evidence type="ECO:0000313" key="2">
    <source>
        <dbReference type="EMBL" id="CAA3017531.1"/>
    </source>
</evidence>
<feature type="compositionally biased region" description="Basic and acidic residues" evidence="1">
    <location>
        <begin position="1"/>
        <end position="11"/>
    </location>
</feature>
<proteinExistence type="predicted"/>
<gene>
    <name evidence="2" type="ORF">OLEA9_A064335</name>
</gene>
<evidence type="ECO:0000313" key="3">
    <source>
        <dbReference type="Proteomes" id="UP000594638"/>
    </source>
</evidence>
<protein>
    <submittedName>
        <fullName evidence="2">Uncharacterized protein</fullName>
    </submittedName>
</protein>
<organism evidence="2 3">
    <name type="scientific">Olea europaea subsp. europaea</name>
    <dbReference type="NCBI Taxonomy" id="158383"/>
    <lineage>
        <taxon>Eukaryota</taxon>
        <taxon>Viridiplantae</taxon>
        <taxon>Streptophyta</taxon>
        <taxon>Embryophyta</taxon>
        <taxon>Tracheophyta</taxon>
        <taxon>Spermatophyta</taxon>
        <taxon>Magnoliopsida</taxon>
        <taxon>eudicotyledons</taxon>
        <taxon>Gunneridae</taxon>
        <taxon>Pentapetalae</taxon>
        <taxon>asterids</taxon>
        <taxon>lamiids</taxon>
        <taxon>Lamiales</taxon>
        <taxon>Oleaceae</taxon>
        <taxon>Oleeae</taxon>
        <taxon>Olea</taxon>
    </lineage>
</organism>
<dbReference type="AlphaFoldDB" id="A0A8S0UH82"/>